<dbReference type="CDD" id="cd07185">
    <property type="entry name" value="OmpA_C-like"/>
    <property type="match status" value="1"/>
</dbReference>
<sequence>MYFFYLRLLWTLLLCSLLSPLMGQAGTQELKRRDLEELAAVQSLMTLQRFDDASQRLAKLVKKYPEVAELRYLDGEIDQYEHRYAEAATAITKGIALDGGSSARAYRRLGDVCTQAGDYAAALGHYETYRAKVGEGGRASSIATADKLVAQARTVAELAANPYPFAPAPLGPGVNTPESLEYFPNLSVDGQQLIFTRRVNRQQEDFYQSRRQADGQWGKATPLTGVNTELNEGAQTITADGNYLVFTGCGRRDGAGGCDLYASTRVGDRWTDAVNLGPGINTRSSESQPSLSQDGSLLFFASNREGGLGQDDIYVVGRRADGSWGRPVNLGPTVNTPSNDRYPFWAADGKTLYFTSSGRPGMGGADLFKTSVNAANQWQKPTNLGYPINTPGEETNLFIALDGRTAYFSKGVGNDIDIYTFDLPGKLRPAPATYVQVSVVDDQTGQPLEASVRLQPQKPGGIVSARSTDASGHYLTVLPIGLDYGFSVEKSGYVFYSDRFSLTDTFSVTEPFRLQIRLQPVKEVASSETAEADGAIVLRNVFFETASDALIGLSTEELDRLATLLREQPAVSVEIAGHTDDVGTEAANQTLSERRARRVKAYLETQGIAAERITAVGYGESRPVATNATEAGRASNRRTTFRLVF</sequence>
<keyword evidence="2 4" id="KW-0472">Membrane</keyword>
<keyword evidence="6" id="KW-0449">Lipoprotein</keyword>
<dbReference type="InterPro" id="IPR006664">
    <property type="entry name" value="OMP_bac"/>
</dbReference>
<reference evidence="6" key="1">
    <citation type="submission" date="2021-12" db="EMBL/GenBank/DDBJ databases">
        <authorList>
            <person name="Rodrigo-Torres L."/>
            <person name="Arahal R. D."/>
            <person name="Lucena T."/>
        </authorList>
    </citation>
    <scope>NUCLEOTIDE SEQUENCE</scope>
    <source>
        <strain evidence="6">CECT 8419</strain>
    </source>
</reference>
<evidence type="ECO:0000256" key="4">
    <source>
        <dbReference type="PROSITE-ProRule" id="PRU00473"/>
    </source>
</evidence>
<evidence type="ECO:0000259" key="5">
    <source>
        <dbReference type="PROSITE" id="PS51123"/>
    </source>
</evidence>
<comment type="caution">
    <text evidence="6">The sequence shown here is derived from an EMBL/GenBank/DDBJ whole genome shotgun (WGS) entry which is preliminary data.</text>
</comment>
<dbReference type="Proteomes" id="UP000837803">
    <property type="component" value="Unassembled WGS sequence"/>
</dbReference>
<dbReference type="RefSeq" id="WP_238750625.1">
    <property type="nucleotide sequence ID" value="NZ_CAKLPZ010000002.1"/>
</dbReference>
<comment type="subcellular location">
    <subcellularLocation>
        <location evidence="1">Cell outer membrane</location>
    </subcellularLocation>
</comment>
<dbReference type="SUPFAM" id="SSF103088">
    <property type="entry name" value="OmpA-like"/>
    <property type="match status" value="1"/>
</dbReference>
<dbReference type="InterPro" id="IPR006665">
    <property type="entry name" value="OmpA-like"/>
</dbReference>
<dbReference type="PANTHER" id="PTHR30329:SF21">
    <property type="entry name" value="LIPOPROTEIN YIAD-RELATED"/>
    <property type="match status" value="1"/>
</dbReference>
<dbReference type="Gene3D" id="1.25.40.10">
    <property type="entry name" value="Tetratricopeptide repeat domain"/>
    <property type="match status" value="1"/>
</dbReference>
<dbReference type="Gene3D" id="2.60.40.1120">
    <property type="entry name" value="Carboxypeptidase-like, regulatory domain"/>
    <property type="match status" value="1"/>
</dbReference>
<dbReference type="Pfam" id="PF07676">
    <property type="entry name" value="PD40"/>
    <property type="match status" value="3"/>
</dbReference>
<keyword evidence="3" id="KW-0998">Cell outer membrane</keyword>
<evidence type="ECO:0000256" key="2">
    <source>
        <dbReference type="ARBA" id="ARBA00023136"/>
    </source>
</evidence>
<dbReference type="Gene3D" id="2.120.10.30">
    <property type="entry name" value="TolB, C-terminal domain"/>
    <property type="match status" value="1"/>
</dbReference>
<dbReference type="PROSITE" id="PS01068">
    <property type="entry name" value="OMPA_1"/>
    <property type="match status" value="1"/>
</dbReference>
<feature type="domain" description="OmpA-like" evidence="5">
    <location>
        <begin position="531"/>
        <end position="645"/>
    </location>
</feature>
<accession>A0ABM9B0H1</accession>
<organism evidence="6 7">
    <name type="scientific">Neolewinella maritima</name>
    <dbReference type="NCBI Taxonomy" id="1383882"/>
    <lineage>
        <taxon>Bacteria</taxon>
        <taxon>Pseudomonadati</taxon>
        <taxon>Bacteroidota</taxon>
        <taxon>Saprospiria</taxon>
        <taxon>Saprospirales</taxon>
        <taxon>Lewinellaceae</taxon>
        <taxon>Neolewinella</taxon>
    </lineage>
</organism>
<gene>
    <name evidence="6" type="primary">pal_5</name>
    <name evidence="6" type="ORF">LEM8419_01721</name>
</gene>
<dbReference type="PROSITE" id="PS51123">
    <property type="entry name" value="OMPA_2"/>
    <property type="match status" value="1"/>
</dbReference>
<evidence type="ECO:0000313" key="7">
    <source>
        <dbReference type="Proteomes" id="UP000837803"/>
    </source>
</evidence>
<dbReference type="InterPro" id="IPR011659">
    <property type="entry name" value="WD40"/>
</dbReference>
<dbReference type="PANTHER" id="PTHR30329">
    <property type="entry name" value="STATOR ELEMENT OF FLAGELLAR MOTOR COMPLEX"/>
    <property type="match status" value="1"/>
</dbReference>
<evidence type="ECO:0000256" key="1">
    <source>
        <dbReference type="ARBA" id="ARBA00004442"/>
    </source>
</evidence>
<dbReference type="EMBL" id="CAKLPZ010000002">
    <property type="protein sequence ID" value="CAH1000587.1"/>
    <property type="molecule type" value="Genomic_DNA"/>
</dbReference>
<dbReference type="Gene3D" id="3.30.1330.60">
    <property type="entry name" value="OmpA-like domain"/>
    <property type="match status" value="1"/>
</dbReference>
<dbReference type="SUPFAM" id="SSF48452">
    <property type="entry name" value="TPR-like"/>
    <property type="match status" value="1"/>
</dbReference>
<dbReference type="InterPro" id="IPR050330">
    <property type="entry name" value="Bact_OuterMem_StrucFunc"/>
</dbReference>
<evidence type="ECO:0000313" key="6">
    <source>
        <dbReference type="EMBL" id="CAH1000587.1"/>
    </source>
</evidence>
<dbReference type="InterPro" id="IPR006690">
    <property type="entry name" value="OMPA-like_CS"/>
</dbReference>
<protein>
    <submittedName>
        <fullName evidence="6">Peptidoglycan-associated lipoprotein</fullName>
    </submittedName>
</protein>
<dbReference type="SUPFAM" id="SSF82171">
    <property type="entry name" value="DPP6 N-terminal domain-like"/>
    <property type="match status" value="1"/>
</dbReference>
<dbReference type="InterPro" id="IPR011990">
    <property type="entry name" value="TPR-like_helical_dom_sf"/>
</dbReference>
<dbReference type="InterPro" id="IPR011042">
    <property type="entry name" value="6-blade_b-propeller_TolB-like"/>
</dbReference>
<dbReference type="PRINTS" id="PR01023">
    <property type="entry name" value="NAFLGMOTY"/>
</dbReference>
<dbReference type="Pfam" id="PF13432">
    <property type="entry name" value="TPR_16"/>
    <property type="match status" value="2"/>
</dbReference>
<evidence type="ECO:0000256" key="3">
    <source>
        <dbReference type="ARBA" id="ARBA00023237"/>
    </source>
</evidence>
<proteinExistence type="predicted"/>
<dbReference type="InterPro" id="IPR036737">
    <property type="entry name" value="OmpA-like_sf"/>
</dbReference>
<keyword evidence="7" id="KW-1185">Reference proteome</keyword>
<dbReference type="Pfam" id="PF00691">
    <property type="entry name" value="OmpA"/>
    <property type="match status" value="1"/>
</dbReference>
<dbReference type="PRINTS" id="PR01021">
    <property type="entry name" value="OMPADOMAIN"/>
</dbReference>
<name>A0ABM9B0H1_9BACT</name>